<dbReference type="Gene3D" id="1.10.10.10">
    <property type="entry name" value="Winged helix-like DNA-binding domain superfamily/Winged helix DNA-binding domain"/>
    <property type="match status" value="1"/>
</dbReference>
<keyword evidence="3" id="KW-1185">Reference proteome</keyword>
<name>A0ABQ6Z249_9ENTE</name>
<dbReference type="RefSeq" id="WP_161901003.1">
    <property type="nucleotide sequence ID" value="NZ_MAEL01000010.1"/>
</dbReference>
<reference evidence="2 3" key="1">
    <citation type="submission" date="2016-06" db="EMBL/GenBank/DDBJ databases">
        <title>Four novel species of enterococci isolated from chicken manure.</title>
        <authorList>
            <person name="Van Tyne D."/>
        </authorList>
    </citation>
    <scope>NUCLEOTIDE SEQUENCE [LARGE SCALE GENOMIC DNA]</scope>
    <source>
        <strain evidence="2 3">CU12B</strain>
    </source>
</reference>
<dbReference type="InterPro" id="IPR036388">
    <property type="entry name" value="WH-like_DNA-bd_sf"/>
</dbReference>
<gene>
    <name evidence="2" type="ORF">BAU17_00105</name>
</gene>
<evidence type="ECO:0000313" key="3">
    <source>
        <dbReference type="Proteomes" id="UP000782705"/>
    </source>
</evidence>
<dbReference type="Pfam" id="PF05043">
    <property type="entry name" value="Mga"/>
    <property type="match status" value="1"/>
</dbReference>
<comment type="caution">
    <text evidence="2">The sequence shown here is derived from an EMBL/GenBank/DDBJ whole genome shotgun (WGS) entry which is preliminary data.</text>
</comment>
<dbReference type="Proteomes" id="UP000782705">
    <property type="component" value="Unassembled WGS sequence"/>
</dbReference>
<sequence length="486" mass="57446">MMYGISSTAWLKQSILFALEEETQFISSRELTYIVGDYSQSTIKKICREIQEEVEATYPSNMATLIIDQRNGIKLIRQPYVNYQKLLSSIFSEELGYELLQQLLLNRHISTIDFCNNHYISESQLRRKIKDINASLIKHDISISLSTHITIVGEEYKLRAFFFVFLFAIHRQFSHIEWIENKEDFFTTAEQIAQYLAIDTDTRTVEILAIWCFIITTAIKNNWLLIFNDYEKQMLTSFSLPKPPVFLTEWKKADWDFLVIAIYASDIIDFNLQVNLNQLQEVTQSDDATIWIELFEAYFLPLTDIQQEFVHKKFVKQLLSHHFFEPDENMLNNFTQKYAEELKVLYPILFAKYEDLWIEFLQKVSEPAYKYFQIESLLLCFYLVPTEVYYPQIKLFLRSDLTFLNTKHLEFRITSHFCKQYALKFTDDIHHADLILSTVSLEGMNKYISKLNNLVPVILINSKISENDFAKIEDELITITQTLLER</sequence>
<evidence type="ECO:0000313" key="2">
    <source>
        <dbReference type="EMBL" id="KAF1305688.1"/>
    </source>
</evidence>
<proteinExistence type="predicted"/>
<protein>
    <recommendedName>
        <fullName evidence="1">Mga helix-turn-helix domain-containing protein</fullName>
    </recommendedName>
</protein>
<dbReference type="EMBL" id="MAEL01000010">
    <property type="protein sequence ID" value="KAF1305688.1"/>
    <property type="molecule type" value="Genomic_DNA"/>
</dbReference>
<dbReference type="InterPro" id="IPR007737">
    <property type="entry name" value="Mga_HTH"/>
</dbReference>
<feature type="domain" description="Mga helix-turn-helix" evidence="1">
    <location>
        <begin position="83"/>
        <end position="165"/>
    </location>
</feature>
<accession>A0ABQ6Z249</accession>
<evidence type="ECO:0000259" key="1">
    <source>
        <dbReference type="Pfam" id="PF05043"/>
    </source>
</evidence>
<organism evidence="2 3">
    <name type="scientific">Candidatus Enterococcus willemsii</name>
    <dbReference type="NCBI Taxonomy" id="1857215"/>
    <lineage>
        <taxon>Bacteria</taxon>
        <taxon>Bacillati</taxon>
        <taxon>Bacillota</taxon>
        <taxon>Bacilli</taxon>
        <taxon>Lactobacillales</taxon>
        <taxon>Enterococcaceae</taxon>
        <taxon>Enterococcus</taxon>
    </lineage>
</organism>